<name>A0ABR3FM97_9AGAR</name>
<protein>
    <recommendedName>
        <fullName evidence="3">F-box domain-containing protein</fullName>
    </recommendedName>
</protein>
<organism evidence="1 2">
    <name type="scientific">Marasmius crinis-equi</name>
    <dbReference type="NCBI Taxonomy" id="585013"/>
    <lineage>
        <taxon>Eukaryota</taxon>
        <taxon>Fungi</taxon>
        <taxon>Dikarya</taxon>
        <taxon>Basidiomycota</taxon>
        <taxon>Agaricomycotina</taxon>
        <taxon>Agaricomycetes</taxon>
        <taxon>Agaricomycetidae</taxon>
        <taxon>Agaricales</taxon>
        <taxon>Marasmiineae</taxon>
        <taxon>Marasmiaceae</taxon>
        <taxon>Marasmius</taxon>
    </lineage>
</organism>
<evidence type="ECO:0008006" key="3">
    <source>
        <dbReference type="Google" id="ProtNLM"/>
    </source>
</evidence>
<accession>A0ABR3FM97</accession>
<reference evidence="1 2" key="1">
    <citation type="submission" date="2024-02" db="EMBL/GenBank/DDBJ databases">
        <title>A draft genome for the cacao thread blight pathogen Marasmius crinis-equi.</title>
        <authorList>
            <person name="Cohen S.P."/>
            <person name="Baruah I.K."/>
            <person name="Amoako-Attah I."/>
            <person name="Bukari Y."/>
            <person name="Meinhardt L.W."/>
            <person name="Bailey B.A."/>
        </authorList>
    </citation>
    <scope>NUCLEOTIDE SEQUENCE [LARGE SCALE GENOMIC DNA]</scope>
    <source>
        <strain evidence="1 2">GH-76</strain>
    </source>
</reference>
<evidence type="ECO:0000313" key="1">
    <source>
        <dbReference type="EMBL" id="KAL0576537.1"/>
    </source>
</evidence>
<evidence type="ECO:0000313" key="2">
    <source>
        <dbReference type="Proteomes" id="UP001465976"/>
    </source>
</evidence>
<gene>
    <name evidence="1" type="ORF">V5O48_005429</name>
</gene>
<sequence length="532" mass="60752">MIVQSTIGALSEQLKHHEAQAKHLKALLKDCRSLFTPFFRLPPEILTEIFIFAVDRNKFGRGKDSLSEAVHLASVCRLWREVALATPVIWAILSVEVELPFSLERLELHLRRSRGVLLTVEMDFTTPQKDLYHAGRKGEKIAQRIVEESHRWTSLKVSYEGPGYMNRPASNFMMRAMHRGMPALTSLQLQADMFLEEAGTFSTFMERLYTTTPNLRFTKFSNSYSLTTSRISQTNIAARITRLYVHIPYSEAVALLASCPQVQFAHLLLHYALRGSPSHDREPQLCPTLRSLTIQPTKHQTYPFYETALIFQRIICPSLTSLSLVTAGDTVSSPISWNQQTQRGPAPNPPPENFSLPACVQVFIRRSGATYRLEKLRVDRFPFNHDQLTQIMDSVPSLKKLEVHDGRNSSNSNLLVTNLLFNTLNYGIRRRDGTFFGVVPKLREIRFTARKDSWGFEEMLESRMGKAGLESVVLKLLTKSTNIRVDKLEKIKWAGLAVRVVEVDGKKQKEIVGHSILRWHDRAHVRSSWGRR</sequence>
<dbReference type="Proteomes" id="UP001465976">
    <property type="component" value="Unassembled WGS sequence"/>
</dbReference>
<keyword evidence="2" id="KW-1185">Reference proteome</keyword>
<dbReference type="Gene3D" id="1.20.1280.50">
    <property type="match status" value="1"/>
</dbReference>
<comment type="caution">
    <text evidence="1">The sequence shown here is derived from an EMBL/GenBank/DDBJ whole genome shotgun (WGS) entry which is preliminary data.</text>
</comment>
<proteinExistence type="predicted"/>
<dbReference type="EMBL" id="JBAHYK010000216">
    <property type="protein sequence ID" value="KAL0576537.1"/>
    <property type="molecule type" value="Genomic_DNA"/>
</dbReference>